<gene>
    <name evidence="3" type="ORF">PEDI_06070</name>
</gene>
<dbReference type="RefSeq" id="WP_338235929.1">
    <property type="nucleotide sequence ID" value="NZ_BQKE01000001.1"/>
</dbReference>
<dbReference type="SUPFAM" id="SSF89360">
    <property type="entry name" value="HesB-like domain"/>
    <property type="match status" value="1"/>
</dbReference>
<dbReference type="Proteomes" id="UP001310022">
    <property type="component" value="Unassembled WGS sequence"/>
</dbReference>
<comment type="similarity">
    <text evidence="1">Belongs to the HesB/IscA family.</text>
</comment>
<dbReference type="GO" id="GO:0051537">
    <property type="term" value="F:2 iron, 2 sulfur cluster binding"/>
    <property type="evidence" value="ECO:0007669"/>
    <property type="project" value="TreeGrafter"/>
</dbReference>
<dbReference type="InterPro" id="IPR016092">
    <property type="entry name" value="ATAP"/>
</dbReference>
<reference evidence="3 4" key="1">
    <citation type="submission" date="2021-12" db="EMBL/GenBank/DDBJ databases">
        <title>Genome sequencing of bacteria with rrn-lacking chromosome and rrn-plasmid.</title>
        <authorList>
            <person name="Anda M."/>
            <person name="Iwasaki W."/>
        </authorList>
    </citation>
    <scope>NUCLEOTIDE SEQUENCE [LARGE SCALE GENOMIC DNA]</scope>
    <source>
        <strain evidence="3 4">NBRC 15940</strain>
    </source>
</reference>
<accession>A0AAN5AI56</accession>
<dbReference type="PANTHER" id="PTHR10072">
    <property type="entry name" value="IRON-SULFUR CLUSTER ASSEMBLY PROTEIN"/>
    <property type="match status" value="1"/>
</dbReference>
<dbReference type="InterPro" id="IPR035903">
    <property type="entry name" value="HesB-like_dom_sf"/>
</dbReference>
<sequence length="93" mass="10425">MEPIKITEKAVAFIKEAFESKKVPEGYVLRVGAKGGGCSGVNTYLGFDKIKEDDKEFVIEGLQVVVQKKEMMFLIGKKLDYVEEGELKGFVFE</sequence>
<dbReference type="Pfam" id="PF01521">
    <property type="entry name" value="Fe-S_biosyn"/>
    <property type="match status" value="1"/>
</dbReference>
<dbReference type="EMBL" id="BQKE01000001">
    <property type="protein sequence ID" value="GJM60055.1"/>
    <property type="molecule type" value="Genomic_DNA"/>
</dbReference>
<evidence type="ECO:0000259" key="2">
    <source>
        <dbReference type="Pfam" id="PF01521"/>
    </source>
</evidence>
<evidence type="ECO:0000256" key="1">
    <source>
        <dbReference type="ARBA" id="ARBA00006718"/>
    </source>
</evidence>
<keyword evidence="4" id="KW-1185">Reference proteome</keyword>
<dbReference type="Gene3D" id="2.60.300.12">
    <property type="entry name" value="HesB-like domain"/>
    <property type="match status" value="1"/>
</dbReference>
<dbReference type="InterPro" id="IPR050322">
    <property type="entry name" value="Fe-S_cluster_asmbl/transfer"/>
</dbReference>
<evidence type="ECO:0000313" key="4">
    <source>
        <dbReference type="Proteomes" id="UP001310022"/>
    </source>
</evidence>
<name>A0AAN5AI56_9BACT</name>
<feature type="domain" description="Core" evidence="2">
    <location>
        <begin position="4"/>
        <end position="92"/>
    </location>
</feature>
<comment type="caution">
    <text evidence="3">The sequence shown here is derived from an EMBL/GenBank/DDBJ whole genome shotgun (WGS) entry which is preliminary data.</text>
</comment>
<dbReference type="AlphaFoldDB" id="A0AAN5AI56"/>
<protein>
    <recommendedName>
        <fullName evidence="2">Core domain-containing protein</fullName>
    </recommendedName>
</protein>
<dbReference type="GO" id="GO:0016226">
    <property type="term" value="P:iron-sulfur cluster assembly"/>
    <property type="evidence" value="ECO:0007669"/>
    <property type="project" value="InterPro"/>
</dbReference>
<evidence type="ECO:0000313" key="3">
    <source>
        <dbReference type="EMBL" id="GJM60055.1"/>
    </source>
</evidence>
<dbReference type="InterPro" id="IPR000361">
    <property type="entry name" value="ATAP_core_dom"/>
</dbReference>
<dbReference type="PANTHER" id="PTHR10072:SF41">
    <property type="entry name" value="IRON-SULFUR CLUSTER ASSEMBLY 1 HOMOLOG, MITOCHONDRIAL"/>
    <property type="match status" value="1"/>
</dbReference>
<proteinExistence type="inferred from homology"/>
<organism evidence="3 4">
    <name type="scientific">Persicobacter diffluens</name>
    <dbReference type="NCBI Taxonomy" id="981"/>
    <lineage>
        <taxon>Bacteria</taxon>
        <taxon>Pseudomonadati</taxon>
        <taxon>Bacteroidota</taxon>
        <taxon>Cytophagia</taxon>
        <taxon>Cytophagales</taxon>
        <taxon>Persicobacteraceae</taxon>
        <taxon>Persicobacter</taxon>
    </lineage>
</organism>
<dbReference type="GO" id="GO:0005737">
    <property type="term" value="C:cytoplasm"/>
    <property type="evidence" value="ECO:0007669"/>
    <property type="project" value="TreeGrafter"/>
</dbReference>
<dbReference type="NCBIfam" id="TIGR00049">
    <property type="entry name" value="iron-sulfur cluster assembly accessory protein"/>
    <property type="match status" value="1"/>
</dbReference>